<proteinExistence type="predicted"/>
<evidence type="ECO:0000313" key="3">
    <source>
        <dbReference type="Proteomes" id="UP000226357"/>
    </source>
</evidence>
<dbReference type="InterPro" id="IPR025055">
    <property type="entry name" value="Ena_core"/>
</dbReference>
<evidence type="ECO:0000313" key="2">
    <source>
        <dbReference type="EMBL" id="PFR90998.1"/>
    </source>
</evidence>
<dbReference type="EMBL" id="NVBO01000292">
    <property type="protein sequence ID" value="PFR90998.1"/>
    <property type="molecule type" value="Genomic_DNA"/>
</dbReference>
<dbReference type="Proteomes" id="UP000226357">
    <property type="component" value="Unassembled WGS sequence"/>
</dbReference>
<dbReference type="AlphaFoldDB" id="A0AA44Q6L4"/>
<gene>
    <name evidence="2" type="ORF">COK38_23190</name>
</gene>
<protein>
    <recommendedName>
        <fullName evidence="1">Endospore appendages core domain-containing protein</fullName>
    </recommendedName>
</protein>
<sequence>MRDGQVQTLQLWKSDGITSISGTVSVYNSSNSTDPATIVISGISTTTLIVLPGNTSSFTGTDLQSVEMIDIPNTSLSYLEGKYCCQFTYCHSKSNRV</sequence>
<comment type="caution">
    <text evidence="2">The sequence shown here is derived from an EMBL/GenBank/DDBJ whole genome shotgun (WGS) entry which is preliminary data.</text>
</comment>
<accession>A0AA44Q6L4</accession>
<dbReference type="Pfam" id="PF13157">
    <property type="entry name" value="Enas"/>
    <property type="match status" value="1"/>
</dbReference>
<evidence type="ECO:0000259" key="1">
    <source>
        <dbReference type="Pfam" id="PF13157"/>
    </source>
</evidence>
<organism evidence="2 3">
    <name type="scientific">Bacillus cereus</name>
    <dbReference type="NCBI Taxonomy" id="1396"/>
    <lineage>
        <taxon>Bacteria</taxon>
        <taxon>Bacillati</taxon>
        <taxon>Bacillota</taxon>
        <taxon>Bacilli</taxon>
        <taxon>Bacillales</taxon>
        <taxon>Bacillaceae</taxon>
        <taxon>Bacillus</taxon>
        <taxon>Bacillus cereus group</taxon>
    </lineage>
</organism>
<feature type="domain" description="Endospore appendages core" evidence="1">
    <location>
        <begin position="7"/>
        <end position="90"/>
    </location>
</feature>
<reference evidence="2 3" key="1">
    <citation type="submission" date="2017-09" db="EMBL/GenBank/DDBJ databases">
        <title>Large-scale bioinformatics analysis of Bacillus genomes uncovers conserved roles of natural products in bacterial physiology.</title>
        <authorList>
            <consortium name="Agbiome Team Llc"/>
            <person name="Bleich R.M."/>
            <person name="Grubbs K.J."/>
            <person name="Santa Maria K.C."/>
            <person name="Allen S.E."/>
            <person name="Farag S."/>
            <person name="Shank E.A."/>
            <person name="Bowers A."/>
        </authorList>
    </citation>
    <scope>NUCLEOTIDE SEQUENCE [LARGE SCALE GENOMIC DNA]</scope>
    <source>
        <strain evidence="2 3">AFS067272</strain>
    </source>
</reference>
<name>A0AA44Q6L4_BACCE</name>